<evidence type="ECO:0000313" key="1">
    <source>
        <dbReference type="EMBL" id="PQB08028.1"/>
    </source>
</evidence>
<dbReference type="EMBL" id="MQUA01000013">
    <property type="protein sequence ID" value="PQB08028.1"/>
    <property type="molecule type" value="Genomic_DNA"/>
</dbReference>
<dbReference type="RefSeq" id="WP_104810232.1">
    <property type="nucleotide sequence ID" value="NZ_MQUA01000013.1"/>
</dbReference>
<reference evidence="1 2" key="1">
    <citation type="submission" date="2016-11" db="EMBL/GenBank/DDBJ databases">
        <title>Trade-off between light-utilization and light-protection in marine flavobacteria.</title>
        <authorList>
            <person name="Kumagai Y."/>
        </authorList>
    </citation>
    <scope>NUCLEOTIDE SEQUENCE [LARGE SCALE GENOMIC DNA]</scope>
    <source>
        <strain evidence="1 2">ATCC 700397</strain>
    </source>
</reference>
<gene>
    <name evidence="1" type="ORF">BST83_13355</name>
</gene>
<dbReference type="OrthoDB" id="1189457at2"/>
<organism evidence="1 2">
    <name type="scientific">Polaribacter filamentus</name>
    <dbReference type="NCBI Taxonomy" id="53483"/>
    <lineage>
        <taxon>Bacteria</taxon>
        <taxon>Pseudomonadati</taxon>
        <taxon>Bacteroidota</taxon>
        <taxon>Flavobacteriia</taxon>
        <taxon>Flavobacteriales</taxon>
        <taxon>Flavobacteriaceae</taxon>
    </lineage>
</organism>
<dbReference type="AlphaFoldDB" id="A0A2S7KZV9"/>
<keyword evidence="2" id="KW-1185">Reference proteome</keyword>
<evidence type="ECO:0000313" key="2">
    <source>
        <dbReference type="Proteomes" id="UP000239522"/>
    </source>
</evidence>
<accession>A0A2S7KZV9</accession>
<sequence>MSQITFNDIIAKLKELGDSHVDIKTNYRWNFAEFDGDVRPDTVFPLMTYEGPDVQPAVSESSPLLNFTNAFNILGMQDVDTSDVLDEAAQNQVLNNNLVIALEVVRKLKEFSATPFIDGVKNNWYGIFDLLQVSLTKVGPVTTHYLYGYRCEFVLNPKFSLVVDGDKWV</sequence>
<name>A0A2S7KZV9_9FLAO</name>
<comment type="caution">
    <text evidence="1">The sequence shown here is derived from an EMBL/GenBank/DDBJ whole genome shotgun (WGS) entry which is preliminary data.</text>
</comment>
<proteinExistence type="predicted"/>
<protein>
    <submittedName>
        <fullName evidence="1">Uncharacterized protein</fullName>
    </submittedName>
</protein>
<dbReference type="Proteomes" id="UP000239522">
    <property type="component" value="Unassembled WGS sequence"/>
</dbReference>